<evidence type="ECO:0000313" key="1">
    <source>
        <dbReference type="EMBL" id="KAI0083214.1"/>
    </source>
</evidence>
<organism evidence="1 2">
    <name type="scientific">Irpex rosettiformis</name>
    <dbReference type="NCBI Taxonomy" id="378272"/>
    <lineage>
        <taxon>Eukaryota</taxon>
        <taxon>Fungi</taxon>
        <taxon>Dikarya</taxon>
        <taxon>Basidiomycota</taxon>
        <taxon>Agaricomycotina</taxon>
        <taxon>Agaricomycetes</taxon>
        <taxon>Polyporales</taxon>
        <taxon>Irpicaceae</taxon>
        <taxon>Irpex</taxon>
    </lineage>
</organism>
<protein>
    <submittedName>
        <fullName evidence="1">Uncharacterized protein</fullName>
    </submittedName>
</protein>
<gene>
    <name evidence="1" type="ORF">BDY19DRAFT_998758</name>
</gene>
<proteinExistence type="predicted"/>
<evidence type="ECO:0000313" key="2">
    <source>
        <dbReference type="Proteomes" id="UP001055072"/>
    </source>
</evidence>
<dbReference type="EMBL" id="MU274981">
    <property type="protein sequence ID" value="KAI0083214.1"/>
    <property type="molecule type" value="Genomic_DNA"/>
</dbReference>
<reference evidence="1" key="1">
    <citation type="journal article" date="2021" name="Environ. Microbiol.">
        <title>Gene family expansions and transcriptome signatures uncover fungal adaptations to wood decay.</title>
        <authorList>
            <person name="Hage H."/>
            <person name="Miyauchi S."/>
            <person name="Viragh M."/>
            <person name="Drula E."/>
            <person name="Min B."/>
            <person name="Chaduli D."/>
            <person name="Navarro D."/>
            <person name="Favel A."/>
            <person name="Norest M."/>
            <person name="Lesage-Meessen L."/>
            <person name="Balint B."/>
            <person name="Merenyi Z."/>
            <person name="de Eugenio L."/>
            <person name="Morin E."/>
            <person name="Martinez A.T."/>
            <person name="Baldrian P."/>
            <person name="Stursova M."/>
            <person name="Martinez M.J."/>
            <person name="Novotny C."/>
            <person name="Magnuson J.K."/>
            <person name="Spatafora J.W."/>
            <person name="Maurice S."/>
            <person name="Pangilinan J."/>
            <person name="Andreopoulos W."/>
            <person name="LaButti K."/>
            <person name="Hundley H."/>
            <person name="Na H."/>
            <person name="Kuo A."/>
            <person name="Barry K."/>
            <person name="Lipzen A."/>
            <person name="Henrissat B."/>
            <person name="Riley R."/>
            <person name="Ahrendt S."/>
            <person name="Nagy L.G."/>
            <person name="Grigoriev I.V."/>
            <person name="Martin F."/>
            <person name="Rosso M.N."/>
        </authorList>
    </citation>
    <scope>NUCLEOTIDE SEQUENCE</scope>
    <source>
        <strain evidence="1">CBS 384.51</strain>
    </source>
</reference>
<sequence>MSENPSPDVPSYKVEPKDPRVYNGIEPFDIEGRNPALPPMFRYIDGIHPQLRNRSRQHGFGAVYVYLVDSSPDGRTAFQALASKIGIPSGQVNQPGGNPQLRGLLVLNEGDAVFARDIREGGKVEEDILQVLIATRDEDESILSKRQSLAACRDSLMGPQETRDGRRVWFEQQNRAKEVKGETRCYGLSNMVERPVTASGPPASLKVINGQLDAVQLAVKETVRASADYNMSMWERMAPDSLRRVIEAYAELTNMPRIGTYDNYMWSSFQLNLAEPQRVGDEQPLGITNGRFGDSHVDSGDSPTHLSCATVLSDIPSDEGWEPGRMHFLGVGCYTTLEPFKQFFFTGLQLHGSTRPLVPDSFKIPRWACRAMLISYPSRAFALGEVKHHFGLMPGKKTKTFYLSPDMYGGIPRNPPDCYYTTHASTAQDGSAVMDDASLVNFHARGLLSWVHWTMEFLPSRLQIEVDTEKFLSAFTYRDGVNGRVGLKSWPMAPSSSVNEPYEDRHVDAQIQLLHTLYDRMAKGIPDLPPNPYDAEYLTNRGRKVRPDAYKPSVKKLKALPVYDEYKSEKLPPRPTRKSKRQLNKKRPRNQRVYDSDEGSSEDSSPQHKRLRVSSSAGEEEYYGYNLRSSIGEEKAHSRYLGRQFSSSDSEVVQENVGTSTNLPIFRAGPSCATGQVPYSVGENDDLGREEIYSSSSSTSDMEDSESTSSISTGPVAGDLCPALPVDLSRVGEVPGDQVIPATPPSSGECVSTMPSNAAQHSLLPPTPVSPTKKHDPHKHVDEPLNTAKVVAPREEVRRMKRINEFCDSIGVESFKENLKDVLTGVGHIHAMRLESLIWSTSSLDKYQRVAQPFRMNPDDLSKYMSAFSVAKHQDRSNEIWSRIIHQRIILHEYRLARAITDIENILCSEIFAQGAFLTSPSNWIERLLRDIHVKLVLKKPMDVSSQLYLLEVGSPRICYSEPEWAIQERSWTRNRPSDAEFLRRTAIYLGRILRCWFDLPGSYLTRGRAHLVDVLAAKFGEGVLYLPQTWILHQQLPRFIYRNPPHDYHSNLHNKDRPYEPSAMEDFVRALNAVNEKAVVCSRRLANFYASYLRLVEAFTRQLQAERTVATYETVDPPLPCGVYDRRRNVVELCRDTIAVLEHLDGTKTLDLFTAPQQALFDNLDSRICAREFAPSRRLMSKNVDKAFMRTRAGLFSALVFRNISFNTKAFLNCPNELAKFMFEDIDKWNEYIAALRNHFPNESEDFFCNKFALGQPIAERTAEQAGHFWEVSQNCEWPEARDWPVKFMDMYNCLSRIKASHTLPGCGSLSLYLLCADMFYYDLVEIPTYEEMSSIICSLGKGALSGLILLGYLEEGGTQPLTVEAVKTGFKHFSSDLNVLLLSAPEVPYLNLSTIDLEHILCKFSRMWTLKHYRSAPPL</sequence>
<keyword evidence="2" id="KW-1185">Reference proteome</keyword>
<accession>A0ACB8TMJ4</accession>
<comment type="caution">
    <text evidence="1">The sequence shown here is derived from an EMBL/GenBank/DDBJ whole genome shotgun (WGS) entry which is preliminary data.</text>
</comment>
<dbReference type="Proteomes" id="UP001055072">
    <property type="component" value="Unassembled WGS sequence"/>
</dbReference>
<name>A0ACB8TMJ4_9APHY</name>